<protein>
    <recommendedName>
        <fullName evidence="2">DUF8040 domain-containing protein</fullName>
    </recommendedName>
</protein>
<name>A0A8J6D2E7_9ROSI</name>
<dbReference type="OrthoDB" id="1388652at2759"/>
<proteinExistence type="predicted"/>
<feature type="domain" description="DUF8040" evidence="2">
    <location>
        <begin position="105"/>
        <end position="194"/>
    </location>
</feature>
<dbReference type="AlphaFoldDB" id="A0A8J6D2E7"/>
<sequence length="212" mass="23984">MVKTRNFVEGDSTLATKAVWDDELMLIFCELCVNEVNAATGENARAPSSGVLPSGVPIGDDTPNEGFGDSDEHSNENEGILPNEVPSNPSQETPNQRKQTLGVVHGQMWVDEVLNGHDDRCMNSFRMPKNIFHNLLHDLQTTYGLKHGKVLAMEKLALSLYILENRESNSNATERFQRSGETVRRIFTDMLHIFLEWEETRLNPLKVNLRKY</sequence>
<dbReference type="Pfam" id="PF26138">
    <property type="entry name" value="DUF8040"/>
    <property type="match status" value="1"/>
</dbReference>
<organism evidence="3 4">
    <name type="scientific">Gossypium anomalum</name>
    <dbReference type="NCBI Taxonomy" id="47600"/>
    <lineage>
        <taxon>Eukaryota</taxon>
        <taxon>Viridiplantae</taxon>
        <taxon>Streptophyta</taxon>
        <taxon>Embryophyta</taxon>
        <taxon>Tracheophyta</taxon>
        <taxon>Spermatophyta</taxon>
        <taxon>Magnoliopsida</taxon>
        <taxon>eudicotyledons</taxon>
        <taxon>Gunneridae</taxon>
        <taxon>Pentapetalae</taxon>
        <taxon>rosids</taxon>
        <taxon>malvids</taxon>
        <taxon>Malvales</taxon>
        <taxon>Malvaceae</taxon>
        <taxon>Malvoideae</taxon>
        <taxon>Gossypium</taxon>
    </lineage>
</organism>
<accession>A0A8J6D2E7</accession>
<feature type="compositionally biased region" description="Polar residues" evidence="1">
    <location>
        <begin position="85"/>
        <end position="99"/>
    </location>
</feature>
<dbReference type="InterPro" id="IPR058353">
    <property type="entry name" value="DUF8040"/>
</dbReference>
<evidence type="ECO:0000256" key="1">
    <source>
        <dbReference type="SAM" id="MobiDB-lite"/>
    </source>
</evidence>
<evidence type="ECO:0000259" key="2">
    <source>
        <dbReference type="Pfam" id="PF26138"/>
    </source>
</evidence>
<dbReference type="EMBL" id="JAHUZN010000005">
    <property type="protein sequence ID" value="KAG8493314.1"/>
    <property type="molecule type" value="Genomic_DNA"/>
</dbReference>
<reference evidence="3 4" key="1">
    <citation type="journal article" date="2021" name="bioRxiv">
        <title>The Gossypium anomalum genome as a resource for cotton improvement and evolutionary analysis of hybrid incompatibility.</title>
        <authorList>
            <person name="Grover C.E."/>
            <person name="Yuan D."/>
            <person name="Arick M.A."/>
            <person name="Miller E.R."/>
            <person name="Hu G."/>
            <person name="Peterson D.G."/>
            <person name="Wendel J.F."/>
            <person name="Udall J.A."/>
        </authorList>
    </citation>
    <scope>NUCLEOTIDE SEQUENCE [LARGE SCALE GENOMIC DNA]</scope>
    <source>
        <strain evidence="3">JFW-Udall</strain>
        <tissue evidence="3">Leaf</tissue>
    </source>
</reference>
<evidence type="ECO:0000313" key="3">
    <source>
        <dbReference type="EMBL" id="KAG8493314.1"/>
    </source>
</evidence>
<gene>
    <name evidence="3" type="ORF">CXB51_010715</name>
</gene>
<feature type="region of interest" description="Disordered" evidence="1">
    <location>
        <begin position="43"/>
        <end position="99"/>
    </location>
</feature>
<comment type="caution">
    <text evidence="3">The sequence shown here is derived from an EMBL/GenBank/DDBJ whole genome shotgun (WGS) entry which is preliminary data.</text>
</comment>
<dbReference type="Proteomes" id="UP000701853">
    <property type="component" value="Chromosome 5"/>
</dbReference>
<evidence type="ECO:0000313" key="4">
    <source>
        <dbReference type="Proteomes" id="UP000701853"/>
    </source>
</evidence>
<keyword evidence="4" id="KW-1185">Reference proteome</keyword>